<evidence type="ECO:0000313" key="3">
    <source>
        <dbReference type="Proteomes" id="UP000509510"/>
    </source>
</evidence>
<accession>A0A7H8QGZ7</accession>
<proteinExistence type="predicted"/>
<dbReference type="OrthoDB" id="5410365at2759"/>
<reference evidence="3" key="1">
    <citation type="submission" date="2020-06" db="EMBL/GenBank/DDBJ databases">
        <title>A chromosome-scale genome assembly of Talaromyces rugulosus W13939.</title>
        <authorList>
            <person name="Wang B."/>
            <person name="Guo L."/>
            <person name="Ye K."/>
            <person name="Wang L."/>
        </authorList>
    </citation>
    <scope>NUCLEOTIDE SEQUENCE [LARGE SCALE GENOMIC DNA]</scope>
    <source>
        <strain evidence="3">W13939</strain>
    </source>
</reference>
<keyword evidence="1" id="KW-0732">Signal</keyword>
<feature type="chain" id="PRO_5028988168" evidence="1">
    <location>
        <begin position="19"/>
        <end position="301"/>
    </location>
</feature>
<dbReference type="EMBL" id="CP055898">
    <property type="protein sequence ID" value="QKX53214.1"/>
    <property type="molecule type" value="Genomic_DNA"/>
</dbReference>
<feature type="signal peptide" evidence="1">
    <location>
        <begin position="1"/>
        <end position="18"/>
    </location>
</feature>
<dbReference type="GeneID" id="55987805"/>
<dbReference type="KEGG" id="trg:TRUGW13939_00290"/>
<dbReference type="AlphaFoldDB" id="A0A7H8QGZ7"/>
<name>A0A7H8QGZ7_TALRU</name>
<protein>
    <submittedName>
        <fullName evidence="2">Uncharacterized protein</fullName>
    </submittedName>
</protein>
<dbReference type="Proteomes" id="UP000509510">
    <property type="component" value="Chromosome I"/>
</dbReference>
<evidence type="ECO:0000256" key="1">
    <source>
        <dbReference type="SAM" id="SignalP"/>
    </source>
</evidence>
<keyword evidence="3" id="KW-1185">Reference proteome</keyword>
<evidence type="ECO:0000313" key="2">
    <source>
        <dbReference type="EMBL" id="QKX53214.1"/>
    </source>
</evidence>
<dbReference type="RefSeq" id="XP_035339393.1">
    <property type="nucleotide sequence ID" value="XM_035483500.1"/>
</dbReference>
<sequence length="301" mass="33619">MFVPVAHVARSLLSSVVAIFTSTNMPASVVFSQFLPLLAVKIGRFVTNVDEPYQDYCDPDIDFSLKVVEKVDTQYDGLDSKAAQQSFTSELTALLSSTFSKRHKTSIRIITNQIKTYYLDNNGECFRNAVQSESVRRWIEQTVDEGEDIYFVVGYRTINDAYVATRTGAQVGMGGKLVMPVSAGLTAAGVVVPLGSIFDPGLTGSVGYTDEQQRLFVSQGEQIIAVQYRKVSFKWFASKTADRATLAKKTQWEQYDRPRYLHSDGIDRVEVDLEDDLAFEGEREKHSIGSEEIIFSAQIQE</sequence>
<organism evidence="2 3">
    <name type="scientific">Talaromyces rugulosus</name>
    <name type="common">Penicillium rugulosum</name>
    <dbReference type="NCBI Taxonomy" id="121627"/>
    <lineage>
        <taxon>Eukaryota</taxon>
        <taxon>Fungi</taxon>
        <taxon>Dikarya</taxon>
        <taxon>Ascomycota</taxon>
        <taxon>Pezizomycotina</taxon>
        <taxon>Eurotiomycetes</taxon>
        <taxon>Eurotiomycetidae</taxon>
        <taxon>Eurotiales</taxon>
        <taxon>Trichocomaceae</taxon>
        <taxon>Talaromyces</taxon>
        <taxon>Talaromyces sect. Islandici</taxon>
    </lineage>
</organism>
<gene>
    <name evidence="2" type="ORF">TRUGW13939_00290</name>
</gene>